<dbReference type="CDD" id="cd00590">
    <property type="entry name" value="RRM_SF"/>
    <property type="match status" value="2"/>
</dbReference>
<feature type="domain" description="RRM" evidence="6">
    <location>
        <begin position="71"/>
        <end position="143"/>
    </location>
</feature>
<dbReference type="SUPFAM" id="SSF54928">
    <property type="entry name" value="RNA-binding domain, RBD"/>
    <property type="match status" value="1"/>
</dbReference>
<evidence type="ECO:0000313" key="8">
    <source>
        <dbReference type="Proteomes" id="UP000623129"/>
    </source>
</evidence>
<feature type="region of interest" description="Disordered" evidence="5">
    <location>
        <begin position="596"/>
        <end position="782"/>
    </location>
</feature>
<feature type="compositionally biased region" description="Basic and acidic residues" evidence="5">
    <location>
        <begin position="270"/>
        <end position="286"/>
    </location>
</feature>
<proteinExistence type="predicted"/>
<dbReference type="InterPro" id="IPR000504">
    <property type="entry name" value="RRM_dom"/>
</dbReference>
<comment type="caution">
    <text evidence="7">The sequence shown here is derived from an EMBL/GenBank/DDBJ whole genome shotgun (WGS) entry which is preliminary data.</text>
</comment>
<feature type="compositionally biased region" description="Low complexity" evidence="5">
    <location>
        <begin position="226"/>
        <end position="236"/>
    </location>
</feature>
<dbReference type="InterPro" id="IPR012677">
    <property type="entry name" value="Nucleotide-bd_a/b_plait_sf"/>
</dbReference>
<keyword evidence="8" id="KW-1185">Reference proteome</keyword>
<evidence type="ECO:0000256" key="5">
    <source>
        <dbReference type="SAM" id="MobiDB-lite"/>
    </source>
</evidence>
<sequence>MGRDRGWDRDRGRDWDRDRGRDWDRDRDRDRSRDRSRGSRLRLSPAPLHKPIAEPGPHHPSGGGMGPPPSRHLWVGNLAPTVSEKLLFEEFQRFGDVESLNHLPGRSYAFVNFSMVQDAAKALRALQGIRIEGCPIKIEFSKGDMEPSEILWIGFPASLNVDETSLRMEFSPFGEIIRIATFPGRSYAFVHYRDVASASRAREALNGKLFNNPRVHISFARSEAALSEAAGSGPARRSPPRRHDRDPDYEGHRGDFHLRPMSPRLGTNFDRSDTEPMRRGSEKIPFDEGYGMPSFERRQGPAYDEPYPLPTPFERRRVPYSDDPYLSPLPPHERRRGQYPDDSHTLPPPVNHRRGPEHDDYYPLHKRMRVSPDAIGDLESELPEYPFDELSRGRSTRFSQLNEGFGGVRSGPRVGGGLLDVNMGKASSLNVNRSVMKEVWKWEGVIAKGGAAVCRARCFPVGKTIDFRLPEILNCSARTNLEMLSRHYYQAAASWVVFFAPGSDSDIASYNDFMHYLTEKQRVAVAKLEEKLSLFLVPPSDFTEKILKVPGKLSISGLILKFNQQMVTDQDPGPTFDQPVSKPGQRIEESLGYKARNSPDFRSHVGPSSGNFTSGNYSSGFTPPHLPPNSIQQQNHGPGAVGFAPQPPRNSIQQQIQEPGISGYAPLPPNPVQQQVQKVGSSGFTPQQPPNLLQQQNLEQGPAGFARLPPPNPLQQQNLEQGPAGFARLPPPNPLQQQNLEQGPMGFSRPLPPNPIQQQNLEPNASGFPQQPPSNPTWQQIHQPYSVGSYDSFQNSNLSGNFQYRPELTSNYISAPPPLPPGPPPPRVVVPPPIPQPVSMPFQFGTNYVSYQQNSLEQIQNLNPNLNPNTNVNSIMNSIPLPPYTSQAPPMPSGIWGLPVGQAIANVPPAVQQQQQMSSAAGGVEGENAAEPDQHKRVQATMQLAAVLLQQMQQQASAGTDRR</sequence>
<dbReference type="OrthoDB" id="439808at2759"/>
<gene>
    <name evidence="7" type="ORF">FCM35_KLT09027</name>
</gene>
<name>A0A833V679_9POAL</name>
<evidence type="ECO:0000256" key="4">
    <source>
        <dbReference type="PROSITE-ProRule" id="PRU00176"/>
    </source>
</evidence>
<dbReference type="GO" id="GO:0003723">
    <property type="term" value="F:RNA binding"/>
    <property type="evidence" value="ECO:0007669"/>
    <property type="project" value="UniProtKB-UniRule"/>
</dbReference>
<dbReference type="InterPro" id="IPR012921">
    <property type="entry name" value="SPOC_C"/>
</dbReference>
<feature type="compositionally biased region" description="Low complexity" evidence="5">
    <location>
        <begin position="911"/>
        <end position="931"/>
    </location>
</feature>
<feature type="region of interest" description="Disordered" evidence="5">
    <location>
        <begin position="1"/>
        <end position="72"/>
    </location>
</feature>
<feature type="domain" description="RRM" evidence="6">
    <location>
        <begin position="148"/>
        <end position="222"/>
    </location>
</feature>
<feature type="compositionally biased region" description="Polar residues" evidence="5">
    <location>
        <begin position="606"/>
        <end position="621"/>
    </location>
</feature>
<evidence type="ECO:0000256" key="3">
    <source>
        <dbReference type="ARBA" id="ARBA00023242"/>
    </source>
</evidence>
<feature type="region of interest" description="Disordered" evidence="5">
    <location>
        <begin position="226"/>
        <end position="356"/>
    </location>
</feature>
<dbReference type="Gene3D" id="3.30.70.330">
    <property type="match status" value="2"/>
</dbReference>
<feature type="compositionally biased region" description="Basic and acidic residues" evidence="5">
    <location>
        <begin position="1"/>
        <end position="37"/>
    </location>
</feature>
<dbReference type="PANTHER" id="PTHR23189">
    <property type="entry name" value="RNA RECOGNITION MOTIF-CONTAINING"/>
    <property type="match status" value="1"/>
</dbReference>
<evidence type="ECO:0000259" key="6">
    <source>
        <dbReference type="PROSITE" id="PS50102"/>
    </source>
</evidence>
<keyword evidence="3" id="KW-0539">Nucleus</keyword>
<dbReference type="CDD" id="cd21546">
    <property type="entry name" value="SPOC_FPA-like"/>
    <property type="match status" value="1"/>
</dbReference>
<evidence type="ECO:0000256" key="1">
    <source>
        <dbReference type="ARBA" id="ARBA00004123"/>
    </source>
</evidence>
<dbReference type="SMART" id="SM00360">
    <property type="entry name" value="RRM"/>
    <property type="match status" value="2"/>
</dbReference>
<dbReference type="PROSITE" id="PS50102">
    <property type="entry name" value="RRM"/>
    <property type="match status" value="2"/>
</dbReference>
<dbReference type="Pfam" id="PF00076">
    <property type="entry name" value="RRM_1"/>
    <property type="match status" value="2"/>
</dbReference>
<dbReference type="InterPro" id="IPR035979">
    <property type="entry name" value="RBD_domain_sf"/>
</dbReference>
<feature type="region of interest" description="Disordered" evidence="5">
    <location>
        <begin position="809"/>
        <end position="828"/>
    </location>
</feature>
<accession>A0A833V679</accession>
<feature type="compositionally biased region" description="Basic and acidic residues" evidence="5">
    <location>
        <begin position="241"/>
        <end position="258"/>
    </location>
</feature>
<dbReference type="Proteomes" id="UP000623129">
    <property type="component" value="Unassembled WGS sequence"/>
</dbReference>
<protein>
    <submittedName>
        <fullName evidence="7">Flowering time control protein FPA isoform X2</fullName>
    </submittedName>
</protein>
<comment type="subcellular location">
    <subcellularLocation>
        <location evidence="1">Nucleus</location>
    </subcellularLocation>
</comment>
<dbReference type="EMBL" id="SWLB01000019">
    <property type="protein sequence ID" value="KAF3325947.1"/>
    <property type="molecule type" value="Genomic_DNA"/>
</dbReference>
<keyword evidence="2 4" id="KW-0694">RNA-binding</keyword>
<evidence type="ECO:0000256" key="2">
    <source>
        <dbReference type="ARBA" id="ARBA00022884"/>
    </source>
</evidence>
<dbReference type="Pfam" id="PF07744">
    <property type="entry name" value="SPOC"/>
    <property type="match status" value="1"/>
</dbReference>
<reference evidence="7" key="1">
    <citation type="submission" date="2020-01" db="EMBL/GenBank/DDBJ databases">
        <title>Genome sequence of Kobresia littledalei, the first chromosome-level genome in the family Cyperaceae.</title>
        <authorList>
            <person name="Qu G."/>
        </authorList>
    </citation>
    <scope>NUCLEOTIDE SEQUENCE</scope>
    <source>
        <strain evidence="7">C.B.Clarke</strain>
        <tissue evidence="7">Leaf</tissue>
    </source>
</reference>
<feature type="compositionally biased region" description="Pro residues" evidence="5">
    <location>
        <begin position="815"/>
        <end position="828"/>
    </location>
</feature>
<feature type="region of interest" description="Disordered" evidence="5">
    <location>
        <begin position="911"/>
        <end position="936"/>
    </location>
</feature>
<evidence type="ECO:0000313" key="7">
    <source>
        <dbReference type="EMBL" id="KAF3325947.1"/>
    </source>
</evidence>
<dbReference type="AlphaFoldDB" id="A0A833V679"/>
<organism evidence="7 8">
    <name type="scientific">Carex littledalei</name>
    <dbReference type="NCBI Taxonomy" id="544730"/>
    <lineage>
        <taxon>Eukaryota</taxon>
        <taxon>Viridiplantae</taxon>
        <taxon>Streptophyta</taxon>
        <taxon>Embryophyta</taxon>
        <taxon>Tracheophyta</taxon>
        <taxon>Spermatophyta</taxon>
        <taxon>Magnoliopsida</taxon>
        <taxon>Liliopsida</taxon>
        <taxon>Poales</taxon>
        <taxon>Cyperaceae</taxon>
        <taxon>Cyperoideae</taxon>
        <taxon>Cariceae</taxon>
        <taxon>Carex</taxon>
        <taxon>Carex subgen. Euthyceras</taxon>
    </lineage>
</organism>
<dbReference type="GO" id="GO:0005634">
    <property type="term" value="C:nucleus"/>
    <property type="evidence" value="ECO:0007669"/>
    <property type="project" value="UniProtKB-SubCell"/>
</dbReference>